<accession>A0A9X3WVH1</accession>
<comment type="cofactor">
    <cofactor evidence="5">
        <name>Mg(2+)</name>
        <dbReference type="ChEBI" id="CHEBI:18420"/>
    </cofactor>
</comment>
<dbReference type="PIRSF" id="PIRSF006806">
    <property type="entry name" value="FTHF_cligase"/>
    <property type="match status" value="1"/>
</dbReference>
<organism evidence="6 7">
    <name type="scientific">Terrihalobacillus insolitus</name>
    <dbReference type="NCBI Taxonomy" id="2950438"/>
    <lineage>
        <taxon>Bacteria</taxon>
        <taxon>Bacillati</taxon>
        <taxon>Bacillota</taxon>
        <taxon>Bacilli</taxon>
        <taxon>Bacillales</taxon>
        <taxon>Bacillaceae</taxon>
        <taxon>Terrihalobacillus</taxon>
    </lineage>
</organism>
<feature type="binding site" evidence="4">
    <location>
        <begin position="3"/>
        <end position="7"/>
    </location>
    <ligand>
        <name>ATP</name>
        <dbReference type="ChEBI" id="CHEBI:30616"/>
    </ligand>
</feature>
<evidence type="ECO:0000256" key="5">
    <source>
        <dbReference type="RuleBase" id="RU361279"/>
    </source>
</evidence>
<evidence type="ECO:0000256" key="4">
    <source>
        <dbReference type="PIRSR" id="PIRSR006806-1"/>
    </source>
</evidence>
<evidence type="ECO:0000313" key="6">
    <source>
        <dbReference type="EMBL" id="MDC3424971.1"/>
    </source>
</evidence>
<reference evidence="6" key="1">
    <citation type="submission" date="2022-06" db="EMBL/GenBank/DDBJ databases">
        <title>Aquibacillus sp. a new bacterium isolated from soil saline samples.</title>
        <authorList>
            <person name="Galisteo C."/>
            <person name="De La Haba R."/>
            <person name="Sanchez-Porro C."/>
            <person name="Ventosa A."/>
        </authorList>
    </citation>
    <scope>NUCLEOTIDE SEQUENCE</scope>
    <source>
        <strain evidence="6">3ASR75-11</strain>
    </source>
</reference>
<dbReference type="GO" id="GO:0046872">
    <property type="term" value="F:metal ion binding"/>
    <property type="evidence" value="ECO:0007669"/>
    <property type="project" value="UniProtKB-KW"/>
</dbReference>
<evidence type="ECO:0000256" key="1">
    <source>
        <dbReference type="ARBA" id="ARBA00010638"/>
    </source>
</evidence>
<evidence type="ECO:0000313" key="7">
    <source>
        <dbReference type="Proteomes" id="UP001145050"/>
    </source>
</evidence>
<dbReference type="AlphaFoldDB" id="A0A9X3WVH1"/>
<dbReference type="Pfam" id="PF01812">
    <property type="entry name" value="5-FTHF_cyc-lig"/>
    <property type="match status" value="1"/>
</dbReference>
<comment type="caution">
    <text evidence="6">The sequence shown here is derived from an EMBL/GenBank/DDBJ whole genome shotgun (WGS) entry which is preliminary data.</text>
</comment>
<dbReference type="InterPro" id="IPR002698">
    <property type="entry name" value="FTHF_cligase"/>
</dbReference>
<protein>
    <recommendedName>
        <fullName evidence="5">5-formyltetrahydrofolate cyclo-ligase</fullName>
        <ecNumber evidence="5">6.3.3.2</ecNumber>
    </recommendedName>
</protein>
<dbReference type="EMBL" id="JAMQKB010000009">
    <property type="protein sequence ID" value="MDC3424971.1"/>
    <property type="molecule type" value="Genomic_DNA"/>
</dbReference>
<name>A0A9X3WVH1_9BACI</name>
<dbReference type="Proteomes" id="UP001145050">
    <property type="component" value="Unassembled WGS sequence"/>
</dbReference>
<keyword evidence="3 4" id="KW-0067">ATP-binding</keyword>
<keyword evidence="2 4" id="KW-0547">Nucleotide-binding</keyword>
<evidence type="ECO:0000256" key="3">
    <source>
        <dbReference type="ARBA" id="ARBA00022840"/>
    </source>
</evidence>
<sequence>MDKHSLRDNAKKYVHTLKNNDKETIEKWFYHDLFATSYWKNASSIGITISRRHEWNTIPIVKKAWEQNKTVSVPKCFPEDKRLVFYQITSMDQLERVYMDLLEPIVSQTIEINCQDIDLLIVPGLLFDSHGFRIGYGGGYYDRYLKNYPNETVSLASTNQLIEKVPTDQYDIPVDHLITNMGLLF</sequence>
<dbReference type="EC" id="6.3.3.2" evidence="5"/>
<feature type="binding site" evidence="4">
    <location>
        <position position="54"/>
    </location>
    <ligand>
        <name>substrate</name>
    </ligand>
</feature>
<gene>
    <name evidence="6" type="ORF">NC797_10685</name>
</gene>
<dbReference type="GO" id="GO:0030272">
    <property type="term" value="F:5-formyltetrahydrofolate cyclo-ligase activity"/>
    <property type="evidence" value="ECO:0007669"/>
    <property type="project" value="UniProtKB-EC"/>
</dbReference>
<dbReference type="NCBIfam" id="TIGR02727">
    <property type="entry name" value="MTHFS_bact"/>
    <property type="match status" value="1"/>
</dbReference>
<dbReference type="GO" id="GO:0009396">
    <property type="term" value="P:folic acid-containing compound biosynthetic process"/>
    <property type="evidence" value="ECO:0007669"/>
    <property type="project" value="TreeGrafter"/>
</dbReference>
<feature type="binding site" evidence="4">
    <location>
        <begin position="133"/>
        <end position="141"/>
    </location>
    <ligand>
        <name>ATP</name>
        <dbReference type="ChEBI" id="CHEBI:30616"/>
    </ligand>
</feature>
<keyword evidence="5" id="KW-0460">Magnesium</keyword>
<dbReference type="Gene3D" id="3.40.50.10420">
    <property type="entry name" value="NagB/RpiA/CoA transferase-like"/>
    <property type="match status" value="1"/>
</dbReference>
<dbReference type="InterPro" id="IPR037171">
    <property type="entry name" value="NagB/RpiA_transferase-like"/>
</dbReference>
<keyword evidence="7" id="KW-1185">Reference proteome</keyword>
<dbReference type="PANTHER" id="PTHR23407:SF1">
    <property type="entry name" value="5-FORMYLTETRAHYDROFOLATE CYCLO-LIGASE"/>
    <property type="match status" value="1"/>
</dbReference>
<dbReference type="SUPFAM" id="SSF100950">
    <property type="entry name" value="NagB/RpiA/CoA transferase-like"/>
    <property type="match status" value="1"/>
</dbReference>
<comment type="catalytic activity">
    <reaction evidence="5">
        <text>(6S)-5-formyl-5,6,7,8-tetrahydrofolate + ATP = (6R)-5,10-methenyltetrahydrofolate + ADP + phosphate</text>
        <dbReference type="Rhea" id="RHEA:10488"/>
        <dbReference type="ChEBI" id="CHEBI:30616"/>
        <dbReference type="ChEBI" id="CHEBI:43474"/>
        <dbReference type="ChEBI" id="CHEBI:57455"/>
        <dbReference type="ChEBI" id="CHEBI:57457"/>
        <dbReference type="ChEBI" id="CHEBI:456216"/>
        <dbReference type="EC" id="6.3.3.2"/>
    </reaction>
</comment>
<feature type="binding site" evidence="4">
    <location>
        <position position="49"/>
    </location>
    <ligand>
        <name>substrate</name>
    </ligand>
</feature>
<comment type="similarity">
    <text evidence="1 5">Belongs to the 5-formyltetrahydrofolate cyclo-ligase family.</text>
</comment>
<dbReference type="RefSeq" id="WP_272436776.1">
    <property type="nucleotide sequence ID" value="NZ_JAMQKB010000009.1"/>
</dbReference>
<keyword evidence="5" id="KW-0479">Metal-binding</keyword>
<dbReference type="PANTHER" id="PTHR23407">
    <property type="entry name" value="ATPASE INHIBITOR/5-FORMYLTETRAHYDROFOLATE CYCLO-LIGASE"/>
    <property type="match status" value="1"/>
</dbReference>
<proteinExistence type="inferred from homology"/>
<keyword evidence="6" id="KW-0436">Ligase</keyword>
<dbReference type="GO" id="GO:0035999">
    <property type="term" value="P:tetrahydrofolate interconversion"/>
    <property type="evidence" value="ECO:0007669"/>
    <property type="project" value="TreeGrafter"/>
</dbReference>
<evidence type="ECO:0000256" key="2">
    <source>
        <dbReference type="ARBA" id="ARBA00022741"/>
    </source>
</evidence>
<dbReference type="GO" id="GO:0005524">
    <property type="term" value="F:ATP binding"/>
    <property type="evidence" value="ECO:0007669"/>
    <property type="project" value="UniProtKB-KW"/>
</dbReference>
<dbReference type="InterPro" id="IPR024185">
    <property type="entry name" value="FTHF_cligase-like_sf"/>
</dbReference>